<reference evidence="3" key="1">
    <citation type="submission" date="2016-11" db="UniProtKB">
        <authorList>
            <consortium name="WormBaseParasite"/>
        </authorList>
    </citation>
    <scope>IDENTIFICATION</scope>
</reference>
<feature type="compositionally biased region" description="Low complexity" evidence="1">
    <location>
        <begin position="163"/>
        <end position="181"/>
    </location>
</feature>
<evidence type="ECO:0000313" key="3">
    <source>
        <dbReference type="WBParaSite" id="Hba_04828"/>
    </source>
</evidence>
<sequence>MLEANETIQVTCYYANKFDKHKVFTIKKSSGDPNQAEVPCVVSLWKGADVYRKVAEAMAAFSSIYSISRGRTFKYIINNNLIYFTYISPSSLFPPVSTTSDSPANGEAPKVEGVPDTIEAENVQERSENANGADFIESENIIVQEHEAGGETTSENGPFHETQQPLEEQQADAPQAPTQTS</sequence>
<protein>
    <submittedName>
        <fullName evidence="3">MSP domain-containing protein</fullName>
    </submittedName>
</protein>
<dbReference type="AlphaFoldDB" id="A0A1I7WIJ2"/>
<keyword evidence="2" id="KW-1185">Reference proteome</keyword>
<dbReference type="WBParaSite" id="Hba_04828">
    <property type="protein sequence ID" value="Hba_04828"/>
    <property type="gene ID" value="Hba_04828"/>
</dbReference>
<accession>A0A1I7WIJ2</accession>
<evidence type="ECO:0000256" key="1">
    <source>
        <dbReference type="SAM" id="MobiDB-lite"/>
    </source>
</evidence>
<proteinExistence type="predicted"/>
<evidence type="ECO:0000313" key="2">
    <source>
        <dbReference type="Proteomes" id="UP000095283"/>
    </source>
</evidence>
<name>A0A1I7WIJ2_HETBA</name>
<feature type="region of interest" description="Disordered" evidence="1">
    <location>
        <begin position="96"/>
        <end position="181"/>
    </location>
</feature>
<dbReference type="Proteomes" id="UP000095283">
    <property type="component" value="Unplaced"/>
</dbReference>
<organism evidence="2 3">
    <name type="scientific">Heterorhabditis bacteriophora</name>
    <name type="common">Entomopathogenic nematode worm</name>
    <dbReference type="NCBI Taxonomy" id="37862"/>
    <lineage>
        <taxon>Eukaryota</taxon>
        <taxon>Metazoa</taxon>
        <taxon>Ecdysozoa</taxon>
        <taxon>Nematoda</taxon>
        <taxon>Chromadorea</taxon>
        <taxon>Rhabditida</taxon>
        <taxon>Rhabditina</taxon>
        <taxon>Rhabditomorpha</taxon>
        <taxon>Strongyloidea</taxon>
        <taxon>Heterorhabditidae</taxon>
        <taxon>Heterorhabditis</taxon>
    </lineage>
</organism>